<protein>
    <submittedName>
        <fullName evidence="1">Orotate phosphoribosyltransferase</fullName>
    </submittedName>
</protein>
<accession>A0A1T4K7Z7</accession>
<keyword evidence="2" id="KW-1185">Reference proteome</keyword>
<dbReference type="InterPro" id="IPR029057">
    <property type="entry name" value="PRTase-like"/>
</dbReference>
<name>A0A1T4K7Z7_9FIRM</name>
<dbReference type="SUPFAM" id="SSF53271">
    <property type="entry name" value="PRTase-like"/>
    <property type="match status" value="1"/>
</dbReference>
<dbReference type="Proteomes" id="UP000189857">
    <property type="component" value="Unassembled WGS sequence"/>
</dbReference>
<sequence length="211" mass="22735">MQTYKITSKYNNLINLKVTPGHFATSSSHINYFIDLTTLKARCSEAKAVAKSMASDYIASTIVDTIICMDGTEVIGAYLADELTASGIMSMNAHGTIYIIEPDQNSMGQLTFKDNVIPMVNKKNVLLLLATATTGHTIEKALECIEYYGGIVSGISAIFSAKDEVAGHPINGIFHAKDIDNYCSYPSNDCPLCKGNIRLNGIVSSTGFSSL</sequence>
<dbReference type="OrthoDB" id="9778142at2"/>
<reference evidence="1 2" key="1">
    <citation type="submission" date="2017-02" db="EMBL/GenBank/DDBJ databases">
        <authorList>
            <person name="Peterson S.W."/>
        </authorList>
    </citation>
    <scope>NUCLEOTIDE SEQUENCE [LARGE SCALE GENOMIC DNA]</scope>
    <source>
        <strain evidence="1 2">ATCC 17233</strain>
    </source>
</reference>
<evidence type="ECO:0000313" key="1">
    <source>
        <dbReference type="EMBL" id="SJZ38467.1"/>
    </source>
</evidence>
<keyword evidence="1" id="KW-0328">Glycosyltransferase</keyword>
<dbReference type="GO" id="GO:0016757">
    <property type="term" value="F:glycosyltransferase activity"/>
    <property type="evidence" value="ECO:0007669"/>
    <property type="project" value="UniProtKB-KW"/>
</dbReference>
<organism evidence="1 2">
    <name type="scientific">Eubacterium ruminantium</name>
    <dbReference type="NCBI Taxonomy" id="42322"/>
    <lineage>
        <taxon>Bacteria</taxon>
        <taxon>Bacillati</taxon>
        <taxon>Bacillota</taxon>
        <taxon>Clostridia</taxon>
        <taxon>Eubacteriales</taxon>
        <taxon>Eubacteriaceae</taxon>
        <taxon>Eubacterium</taxon>
    </lineage>
</organism>
<evidence type="ECO:0000313" key="2">
    <source>
        <dbReference type="Proteomes" id="UP000189857"/>
    </source>
</evidence>
<gene>
    <name evidence="1" type="ORF">SAMN02745110_00236</name>
</gene>
<dbReference type="RefSeq" id="WP_078785913.1">
    <property type="nucleotide sequence ID" value="NZ_CACZYW010000015.1"/>
</dbReference>
<dbReference type="Gene3D" id="3.40.50.2020">
    <property type="match status" value="1"/>
</dbReference>
<dbReference type="EMBL" id="FUXA01000003">
    <property type="protein sequence ID" value="SJZ38467.1"/>
    <property type="molecule type" value="Genomic_DNA"/>
</dbReference>
<proteinExistence type="predicted"/>
<dbReference type="AlphaFoldDB" id="A0A1T4K7Z7"/>
<keyword evidence="1" id="KW-0808">Transferase</keyword>